<keyword evidence="2" id="KW-1185">Reference proteome</keyword>
<proteinExistence type="predicted"/>
<protein>
    <submittedName>
        <fullName evidence="1">Uncharacterized protein</fullName>
    </submittedName>
</protein>
<name>A0ABZ0TF48_9SPHI</name>
<organism evidence="1 2">
    <name type="scientific">Mucilaginibacter sabulilitoris</name>
    <dbReference type="NCBI Taxonomy" id="1173583"/>
    <lineage>
        <taxon>Bacteria</taxon>
        <taxon>Pseudomonadati</taxon>
        <taxon>Bacteroidota</taxon>
        <taxon>Sphingobacteriia</taxon>
        <taxon>Sphingobacteriales</taxon>
        <taxon>Sphingobacteriaceae</taxon>
        <taxon>Mucilaginibacter</taxon>
    </lineage>
</organism>
<dbReference type="RefSeq" id="WP_321560953.1">
    <property type="nucleotide sequence ID" value="NZ_CP139558.1"/>
</dbReference>
<evidence type="ECO:0000313" key="1">
    <source>
        <dbReference type="EMBL" id="WPU91787.1"/>
    </source>
</evidence>
<gene>
    <name evidence="1" type="ORF">SNE25_20940</name>
</gene>
<accession>A0ABZ0TF48</accession>
<sequence length="159" mass="18722">MSDKIKTDSPEWARIKEWLIENYQPGQLITHEILRSLLKIKSVDFSDYSGPDEFLKAHQEVQFHYMGMVDTLREDLLTNDLLYMANVRGLGYHFLHPWQQQEYAFDLAKKQIRAALELGTNIMTFVRQDELTPEVKRRGSDLSVKLSGMRQMFNSVRRK</sequence>
<evidence type="ECO:0000313" key="2">
    <source>
        <dbReference type="Proteomes" id="UP001324380"/>
    </source>
</evidence>
<dbReference type="Proteomes" id="UP001324380">
    <property type="component" value="Chromosome"/>
</dbReference>
<dbReference type="EMBL" id="CP139558">
    <property type="protein sequence ID" value="WPU91787.1"/>
    <property type="molecule type" value="Genomic_DNA"/>
</dbReference>
<reference evidence="1 2" key="1">
    <citation type="submission" date="2023-11" db="EMBL/GenBank/DDBJ databases">
        <title>Analysis of the Genomes of Mucilaginibacter gossypii cycad 4 and M. sabulilitoris SNA2: microbes with the potential for plant growth promotion.</title>
        <authorList>
            <person name="Hirsch A.M."/>
            <person name="Humm E."/>
            <person name="Rubbi M."/>
            <person name="Del Vecchio G."/>
            <person name="Ha S.M."/>
            <person name="Pellegrini M."/>
            <person name="Gunsalus R.P."/>
        </authorList>
    </citation>
    <scope>NUCLEOTIDE SEQUENCE [LARGE SCALE GENOMIC DNA]</scope>
    <source>
        <strain evidence="1 2">SNA2</strain>
    </source>
</reference>